<evidence type="ECO:0000256" key="1">
    <source>
        <dbReference type="SAM" id="SignalP"/>
    </source>
</evidence>
<sequence>MKRVLFAIAIALLAASSRASEPAGPAAELVSSPSRDGVTQGIYVETGTGSPPWVIVLFGGNEGALHLSADGATTLKGNFLIRTARYWVMQGDAAVLVDTPSDYANGIDDSFRLGKDSLRDTEAVVKALRQRFPSSKVALVGTSRGTSSVGNAIERDPSLADAFVLTSPVSIAQRGNAGVSGLDADGTKIRVLVVSNQHDACPVALFYGAKGLAERNHFDFISVDSTEGGGNRAADCGGHSPHGFLGIEAQVLDAINGWLNGQPAATQTQTQQTQ</sequence>
<comment type="caution">
    <text evidence="2">The sequence shown here is derived from an EMBL/GenBank/DDBJ whole genome shotgun (WGS) entry which is preliminary data.</text>
</comment>
<name>A0ABW8MIP9_9BURK</name>
<feature type="signal peptide" evidence="1">
    <location>
        <begin position="1"/>
        <end position="19"/>
    </location>
</feature>
<feature type="chain" id="PRO_5046835064" description="Alpha/beta hydrolase family protein" evidence="1">
    <location>
        <begin position="20"/>
        <end position="274"/>
    </location>
</feature>
<keyword evidence="1" id="KW-0732">Signal</keyword>
<dbReference type="RefSeq" id="WP_404608279.1">
    <property type="nucleotide sequence ID" value="NZ_JBIYDN010000010.1"/>
</dbReference>
<organism evidence="2 3">
    <name type="scientific">Caballeronia udeis</name>
    <dbReference type="NCBI Taxonomy" id="1232866"/>
    <lineage>
        <taxon>Bacteria</taxon>
        <taxon>Pseudomonadati</taxon>
        <taxon>Pseudomonadota</taxon>
        <taxon>Betaproteobacteria</taxon>
        <taxon>Burkholderiales</taxon>
        <taxon>Burkholderiaceae</taxon>
        <taxon>Caballeronia</taxon>
    </lineage>
</organism>
<evidence type="ECO:0000313" key="2">
    <source>
        <dbReference type="EMBL" id="MFK4443550.1"/>
    </source>
</evidence>
<accession>A0ABW8MIP9</accession>
<evidence type="ECO:0008006" key="4">
    <source>
        <dbReference type="Google" id="ProtNLM"/>
    </source>
</evidence>
<keyword evidence="3" id="KW-1185">Reference proteome</keyword>
<dbReference type="Proteomes" id="UP001620514">
    <property type="component" value="Unassembled WGS sequence"/>
</dbReference>
<proteinExistence type="predicted"/>
<dbReference type="InterPro" id="IPR029058">
    <property type="entry name" value="AB_hydrolase_fold"/>
</dbReference>
<gene>
    <name evidence="2" type="ORF">ABH943_003572</name>
</gene>
<dbReference type="Gene3D" id="3.40.50.1820">
    <property type="entry name" value="alpha/beta hydrolase"/>
    <property type="match status" value="1"/>
</dbReference>
<reference evidence="2 3" key="1">
    <citation type="submission" date="2024-11" db="EMBL/GenBank/DDBJ databases">
        <title>Using genomics to understand microbial adaptation to soil warming.</title>
        <authorList>
            <person name="Deangelis K.M. PhD."/>
        </authorList>
    </citation>
    <scope>NUCLEOTIDE SEQUENCE [LARGE SCALE GENOMIC DNA]</scope>
    <source>
        <strain evidence="2 3">GAS97</strain>
    </source>
</reference>
<evidence type="ECO:0000313" key="3">
    <source>
        <dbReference type="Proteomes" id="UP001620514"/>
    </source>
</evidence>
<dbReference type="SUPFAM" id="SSF53474">
    <property type="entry name" value="alpha/beta-Hydrolases"/>
    <property type="match status" value="1"/>
</dbReference>
<dbReference type="EMBL" id="JBIYDN010000010">
    <property type="protein sequence ID" value="MFK4443550.1"/>
    <property type="molecule type" value="Genomic_DNA"/>
</dbReference>
<protein>
    <recommendedName>
        <fullName evidence="4">Alpha/beta hydrolase family protein</fullName>
    </recommendedName>
</protein>